<keyword evidence="2" id="KW-0472">Membrane</keyword>
<accession>A0A5B9D6J4</accession>
<gene>
    <name evidence="4" type="ORF">DSAG12_00438</name>
</gene>
<proteinExistence type="predicted"/>
<feature type="transmembrane region" description="Helical" evidence="2">
    <location>
        <begin position="153"/>
        <end position="177"/>
    </location>
</feature>
<dbReference type="RefSeq" id="WP_162306521.1">
    <property type="nucleotide sequence ID" value="NZ_CP042905.2"/>
</dbReference>
<organism evidence="4 5">
    <name type="scientific">Promethearchaeum syntrophicum</name>
    <dbReference type="NCBI Taxonomy" id="2594042"/>
    <lineage>
        <taxon>Archaea</taxon>
        <taxon>Promethearchaeati</taxon>
        <taxon>Promethearchaeota</taxon>
        <taxon>Promethearchaeia</taxon>
        <taxon>Promethearchaeales</taxon>
        <taxon>Promethearchaeaceae</taxon>
        <taxon>Promethearchaeum</taxon>
    </lineage>
</organism>
<keyword evidence="2" id="KW-0812">Transmembrane</keyword>
<dbReference type="AlphaFoldDB" id="A0A5B9D6J4"/>
<feature type="transmembrane region" description="Helical" evidence="2">
    <location>
        <begin position="71"/>
        <end position="92"/>
    </location>
</feature>
<dbReference type="InterPro" id="IPR059113">
    <property type="entry name" value="Znf_ribbon"/>
</dbReference>
<dbReference type="Proteomes" id="UP000321408">
    <property type="component" value="Chromosome"/>
</dbReference>
<name>A0A5B9D6J4_9ARCH</name>
<dbReference type="GeneID" id="41328441"/>
<feature type="transmembrane region" description="Helical" evidence="2">
    <location>
        <begin position="130"/>
        <end position="147"/>
    </location>
</feature>
<evidence type="ECO:0000313" key="4">
    <source>
        <dbReference type="EMBL" id="QEE14625.1"/>
    </source>
</evidence>
<sequence length="251" mass="25926">MSAIAFTVFDLGGAITGGLFVNVGETITGGLELLSPEAGSFIAIVINGFMGLFLILLFPVHWLLAYRPGDAVYALALIIPWILAVFITAIIFSRSPKEGFLTGVWLGGGFMIVGLVLIYGLTALISSQDLGAASIFTGVIDGIYTGLTDLPPFWAIFLSCLEGGLIGGAFGALAGAIRFKPGQAGYSPKKPKKSKNAFGASKPEPPKTPAPAYGLGASTQKPSTPGMVACPNCGTLVDQGTAFCTNCGNRI</sequence>
<feature type="region of interest" description="Disordered" evidence="1">
    <location>
        <begin position="185"/>
        <end position="219"/>
    </location>
</feature>
<dbReference type="Pfam" id="PF13248">
    <property type="entry name" value="Zn_ribbon_3"/>
    <property type="match status" value="1"/>
</dbReference>
<evidence type="ECO:0000256" key="2">
    <source>
        <dbReference type="SAM" id="Phobius"/>
    </source>
</evidence>
<feature type="transmembrane region" description="Helical" evidence="2">
    <location>
        <begin position="104"/>
        <end position="125"/>
    </location>
</feature>
<dbReference type="KEGG" id="psyt:DSAG12_00438"/>
<evidence type="ECO:0000256" key="1">
    <source>
        <dbReference type="SAM" id="MobiDB-lite"/>
    </source>
</evidence>
<reference evidence="4 5" key="1">
    <citation type="journal article" date="2020" name="Nature">
        <title>Isolation of an archaeon at the prokaryote-eukaryote interface.</title>
        <authorList>
            <person name="Imachi H."/>
            <person name="Nobu M.K."/>
            <person name="Nakahara N."/>
            <person name="Morono Y."/>
            <person name="Ogawara M."/>
            <person name="Takaki Y."/>
            <person name="Takano Y."/>
            <person name="Uematsu K."/>
            <person name="Ikuta T."/>
            <person name="Ito M."/>
            <person name="Matsui Y."/>
            <person name="Miyazaki M."/>
            <person name="Murata K."/>
            <person name="Saito Y."/>
            <person name="Sakai S."/>
            <person name="Song C."/>
            <person name="Tasumi E."/>
            <person name="Yamanaka Y."/>
            <person name="Yamaguchi T."/>
            <person name="Kamagata Y."/>
            <person name="Tamaki H."/>
            <person name="Takai K."/>
        </authorList>
    </citation>
    <scope>NUCLEOTIDE SEQUENCE [LARGE SCALE GENOMIC DNA]</scope>
    <source>
        <strain evidence="4 5">MK-D1</strain>
    </source>
</reference>
<feature type="domain" description="Putative zinc-ribbon" evidence="3">
    <location>
        <begin position="227"/>
        <end position="251"/>
    </location>
</feature>
<evidence type="ECO:0000313" key="5">
    <source>
        <dbReference type="Proteomes" id="UP000321408"/>
    </source>
</evidence>
<keyword evidence="2" id="KW-1133">Transmembrane helix</keyword>
<reference evidence="4 5" key="2">
    <citation type="journal article" date="2024" name="Int. J. Syst. Evol. Microbiol.">
        <title>Promethearchaeum syntrophicum gen. nov., sp. nov., an anaerobic, obligately syntrophic archaeon, the first isolate of the lineage 'Asgard' archaea, and proposal of the new archaeal phylum Promethearchaeota phyl. nov. and kingdom Promethearchaeati regn. nov.</title>
        <authorList>
            <person name="Imachi H."/>
            <person name="Nobu M.K."/>
            <person name="Kato S."/>
            <person name="Takaki Y."/>
            <person name="Miyazaki M."/>
            <person name="Miyata M."/>
            <person name="Ogawara M."/>
            <person name="Saito Y."/>
            <person name="Sakai S."/>
            <person name="Tahara Y.O."/>
            <person name="Takano Y."/>
            <person name="Tasumi E."/>
            <person name="Uematsu K."/>
            <person name="Yoshimura T."/>
            <person name="Itoh T."/>
            <person name="Ohkuma M."/>
            <person name="Takai K."/>
        </authorList>
    </citation>
    <scope>NUCLEOTIDE SEQUENCE [LARGE SCALE GENOMIC DNA]</scope>
    <source>
        <strain evidence="4 5">MK-D1</strain>
    </source>
</reference>
<evidence type="ECO:0000259" key="3">
    <source>
        <dbReference type="Pfam" id="PF13248"/>
    </source>
</evidence>
<protein>
    <submittedName>
        <fullName evidence="4">Zinc ribbon domain-containing protein</fullName>
    </submittedName>
</protein>
<dbReference type="EMBL" id="CP042905">
    <property type="protein sequence ID" value="QEE14625.1"/>
    <property type="molecule type" value="Genomic_DNA"/>
</dbReference>
<keyword evidence="5" id="KW-1185">Reference proteome</keyword>
<feature type="transmembrane region" description="Helical" evidence="2">
    <location>
        <begin position="41"/>
        <end position="64"/>
    </location>
</feature>